<dbReference type="PANTHER" id="PTHR40074:SF2">
    <property type="entry name" value="O-ACETYLTRANSFERASE WECH"/>
    <property type="match status" value="1"/>
</dbReference>
<protein>
    <submittedName>
        <fullName evidence="9">Uncharacterized protein conserved in bacteria</fullName>
    </submittedName>
</protein>
<evidence type="ECO:0000259" key="8">
    <source>
        <dbReference type="Pfam" id="PF01757"/>
    </source>
</evidence>
<feature type="transmembrane region" description="Helical" evidence="7">
    <location>
        <begin position="321"/>
        <end position="340"/>
    </location>
</feature>
<feature type="transmembrane region" description="Helical" evidence="7">
    <location>
        <begin position="231"/>
        <end position="250"/>
    </location>
</feature>
<dbReference type="AlphaFoldDB" id="A0A173Z2C6"/>
<feature type="domain" description="Acyltransferase 3" evidence="8">
    <location>
        <begin position="13"/>
        <end position="334"/>
    </location>
</feature>
<dbReference type="Pfam" id="PF01757">
    <property type="entry name" value="Acyl_transf_3"/>
    <property type="match status" value="1"/>
</dbReference>
<evidence type="ECO:0000256" key="7">
    <source>
        <dbReference type="SAM" id="Phobius"/>
    </source>
</evidence>
<dbReference type="RefSeq" id="WP_055052960.1">
    <property type="nucleotide sequence ID" value="NZ_CYZA01000004.1"/>
</dbReference>
<name>A0A173Z2C6_9FIRM</name>
<comment type="subcellular location">
    <subcellularLocation>
        <location evidence="1">Cell membrane</location>
        <topology evidence="1">Multi-pass membrane protein</topology>
    </subcellularLocation>
</comment>
<feature type="transmembrane region" description="Helical" evidence="7">
    <location>
        <begin position="294"/>
        <end position="315"/>
    </location>
</feature>
<feature type="transmembrane region" description="Helical" evidence="7">
    <location>
        <begin position="160"/>
        <end position="180"/>
    </location>
</feature>
<evidence type="ECO:0000256" key="3">
    <source>
        <dbReference type="ARBA" id="ARBA00022475"/>
    </source>
</evidence>
<feature type="transmembrane region" description="Helical" evidence="7">
    <location>
        <begin position="93"/>
        <end position="110"/>
    </location>
</feature>
<evidence type="ECO:0000313" key="9">
    <source>
        <dbReference type="EMBL" id="CUN70571.1"/>
    </source>
</evidence>
<keyword evidence="6 7" id="KW-0472">Membrane</keyword>
<feature type="transmembrane region" description="Helical" evidence="7">
    <location>
        <begin position="135"/>
        <end position="153"/>
    </location>
</feature>
<dbReference type="GO" id="GO:0005886">
    <property type="term" value="C:plasma membrane"/>
    <property type="evidence" value="ECO:0007669"/>
    <property type="project" value="UniProtKB-SubCell"/>
</dbReference>
<keyword evidence="3" id="KW-1003">Cell membrane</keyword>
<organism evidence="9 10">
    <name type="scientific">Blautia obeum</name>
    <dbReference type="NCBI Taxonomy" id="40520"/>
    <lineage>
        <taxon>Bacteria</taxon>
        <taxon>Bacillati</taxon>
        <taxon>Bacillota</taxon>
        <taxon>Clostridia</taxon>
        <taxon>Lachnospirales</taxon>
        <taxon>Lachnospiraceae</taxon>
        <taxon>Blautia</taxon>
    </lineage>
</organism>
<evidence type="ECO:0000256" key="4">
    <source>
        <dbReference type="ARBA" id="ARBA00022692"/>
    </source>
</evidence>
<evidence type="ECO:0000256" key="2">
    <source>
        <dbReference type="ARBA" id="ARBA00007400"/>
    </source>
</evidence>
<comment type="similarity">
    <text evidence="2">Belongs to the acyltransferase 3 family.</text>
</comment>
<sequence>MAELKVKSNTVSAVDLFKCIFAICVVAIHTMAFKDHGESAYFAFTYCITSFAVPYFFVCSGYFLGRKIYRKDLQKSDYRLIIKNYAQRLLKPYLIWGCWYFLIVLVNEIVRNHKNVIEALKSGIHNWIVSSPGGGLWYVQALLIMLIILYYCDKHRSKKIVGIAVGLLVCFFIPDILKFIKLPLVDLVVGTYNSIFLTTNNFVWWGIYFFIGILLNESRFKEKYSCFKVSYQWMIVIAIYLIYMCVYWIFGKKFLIVSHLLKLIIVGIVFITTLNTKLNLKVESSLYMRKMSAIIYFTHFTLVYAFQFLFKIIGISLETNYTFEFVLCTISVIVYSHFIMNWKDGKNFLSGLY</sequence>
<feature type="transmembrane region" description="Helical" evidence="7">
    <location>
        <begin position="12"/>
        <end position="33"/>
    </location>
</feature>
<accession>A0A173Z2C6</accession>
<evidence type="ECO:0000256" key="5">
    <source>
        <dbReference type="ARBA" id="ARBA00022989"/>
    </source>
</evidence>
<reference evidence="9 10" key="1">
    <citation type="submission" date="2015-09" db="EMBL/GenBank/DDBJ databases">
        <authorList>
            <consortium name="Pathogen Informatics"/>
        </authorList>
    </citation>
    <scope>NUCLEOTIDE SEQUENCE [LARGE SCALE GENOMIC DNA]</scope>
    <source>
        <strain evidence="9 10">2789STDY5608838</strain>
    </source>
</reference>
<feature type="transmembrane region" description="Helical" evidence="7">
    <location>
        <begin position="39"/>
        <end position="65"/>
    </location>
</feature>
<proteinExistence type="inferred from homology"/>
<keyword evidence="4 7" id="KW-0812">Transmembrane</keyword>
<gene>
    <name evidence="9" type="ORF">ERS852395_01102</name>
</gene>
<dbReference type="PANTHER" id="PTHR40074">
    <property type="entry name" value="O-ACETYLTRANSFERASE WECH"/>
    <property type="match status" value="1"/>
</dbReference>
<evidence type="ECO:0000256" key="6">
    <source>
        <dbReference type="ARBA" id="ARBA00023136"/>
    </source>
</evidence>
<evidence type="ECO:0000256" key="1">
    <source>
        <dbReference type="ARBA" id="ARBA00004651"/>
    </source>
</evidence>
<feature type="transmembrane region" description="Helical" evidence="7">
    <location>
        <begin position="192"/>
        <end position="211"/>
    </location>
</feature>
<dbReference type="GO" id="GO:0009246">
    <property type="term" value="P:enterobacterial common antigen biosynthetic process"/>
    <property type="evidence" value="ECO:0007669"/>
    <property type="project" value="TreeGrafter"/>
</dbReference>
<evidence type="ECO:0000313" key="10">
    <source>
        <dbReference type="Proteomes" id="UP000095447"/>
    </source>
</evidence>
<dbReference type="EMBL" id="CYZA01000004">
    <property type="protein sequence ID" value="CUN70571.1"/>
    <property type="molecule type" value="Genomic_DNA"/>
</dbReference>
<dbReference type="InterPro" id="IPR002656">
    <property type="entry name" value="Acyl_transf_3_dom"/>
</dbReference>
<feature type="transmembrane region" description="Helical" evidence="7">
    <location>
        <begin position="256"/>
        <end position="274"/>
    </location>
</feature>
<dbReference type="Proteomes" id="UP000095447">
    <property type="component" value="Unassembled WGS sequence"/>
</dbReference>
<keyword evidence="5 7" id="KW-1133">Transmembrane helix</keyword>
<dbReference type="GO" id="GO:0016413">
    <property type="term" value="F:O-acetyltransferase activity"/>
    <property type="evidence" value="ECO:0007669"/>
    <property type="project" value="TreeGrafter"/>
</dbReference>